<dbReference type="InterPro" id="IPR047215">
    <property type="entry name" value="Galactose_mutarotase-like"/>
</dbReference>
<dbReference type="Pfam" id="PF01263">
    <property type="entry name" value="Aldose_epim"/>
    <property type="match status" value="1"/>
</dbReference>
<dbReference type="InterPro" id="IPR011013">
    <property type="entry name" value="Gal_mutarotase_sf_dom"/>
</dbReference>
<dbReference type="GO" id="GO:0004034">
    <property type="term" value="F:aldose 1-epimerase activity"/>
    <property type="evidence" value="ECO:0007669"/>
    <property type="project" value="TreeGrafter"/>
</dbReference>
<dbReference type="AlphaFoldDB" id="A0A072PS89"/>
<dbReference type="GeneID" id="25275893"/>
<dbReference type="EMBL" id="AMGV01000001">
    <property type="protein sequence ID" value="KEF62969.1"/>
    <property type="molecule type" value="Genomic_DNA"/>
</dbReference>
<dbReference type="InterPro" id="IPR018052">
    <property type="entry name" value="Ald1_epimerase_CS"/>
</dbReference>
<dbReference type="InterPro" id="IPR008183">
    <property type="entry name" value="Aldose_1/G6P_1-epimerase"/>
</dbReference>
<evidence type="ECO:0000256" key="1">
    <source>
        <dbReference type="ARBA" id="ARBA00006206"/>
    </source>
</evidence>
<gene>
    <name evidence="4" type="ORF">A1O9_00944</name>
</gene>
<evidence type="ECO:0000313" key="5">
    <source>
        <dbReference type="Proteomes" id="UP000027920"/>
    </source>
</evidence>
<dbReference type="PANTHER" id="PTHR10091">
    <property type="entry name" value="ALDOSE-1-EPIMERASE"/>
    <property type="match status" value="1"/>
</dbReference>
<evidence type="ECO:0000313" key="4">
    <source>
        <dbReference type="EMBL" id="KEF62969.1"/>
    </source>
</evidence>
<dbReference type="PANTHER" id="PTHR10091:SF0">
    <property type="entry name" value="GALACTOSE MUTAROTASE"/>
    <property type="match status" value="1"/>
</dbReference>
<dbReference type="GO" id="GO:0006006">
    <property type="term" value="P:glucose metabolic process"/>
    <property type="evidence" value="ECO:0007669"/>
    <property type="project" value="TreeGrafter"/>
</dbReference>
<keyword evidence="3" id="KW-0119">Carbohydrate metabolism</keyword>
<name>A0A072PS89_9EURO</name>
<evidence type="ECO:0000256" key="3">
    <source>
        <dbReference type="ARBA" id="ARBA00023277"/>
    </source>
</evidence>
<proteinExistence type="inferred from homology"/>
<dbReference type="GO" id="GO:0033499">
    <property type="term" value="P:galactose catabolic process via UDP-galactose, Leloir pathway"/>
    <property type="evidence" value="ECO:0007669"/>
    <property type="project" value="TreeGrafter"/>
</dbReference>
<dbReference type="Proteomes" id="UP000027920">
    <property type="component" value="Unassembled WGS sequence"/>
</dbReference>
<protein>
    <submittedName>
        <fullName evidence="4">Aldose 1-epimerase</fullName>
    </submittedName>
</protein>
<accession>A0A072PS89</accession>
<reference evidence="4 5" key="1">
    <citation type="submission" date="2013-03" db="EMBL/GenBank/DDBJ databases">
        <title>The Genome Sequence of Exophiala aquamarina CBS 119918.</title>
        <authorList>
            <consortium name="The Broad Institute Genomics Platform"/>
            <person name="Cuomo C."/>
            <person name="de Hoog S."/>
            <person name="Gorbushina A."/>
            <person name="Walker B."/>
            <person name="Young S.K."/>
            <person name="Zeng Q."/>
            <person name="Gargeya S."/>
            <person name="Fitzgerald M."/>
            <person name="Haas B."/>
            <person name="Abouelleil A."/>
            <person name="Allen A.W."/>
            <person name="Alvarado L."/>
            <person name="Arachchi H.M."/>
            <person name="Berlin A.M."/>
            <person name="Chapman S.B."/>
            <person name="Gainer-Dewar J."/>
            <person name="Goldberg J."/>
            <person name="Griggs A."/>
            <person name="Gujja S."/>
            <person name="Hansen M."/>
            <person name="Howarth C."/>
            <person name="Imamovic A."/>
            <person name="Ireland A."/>
            <person name="Larimer J."/>
            <person name="McCowan C."/>
            <person name="Murphy C."/>
            <person name="Pearson M."/>
            <person name="Poon T.W."/>
            <person name="Priest M."/>
            <person name="Roberts A."/>
            <person name="Saif S."/>
            <person name="Shea T."/>
            <person name="Sisk P."/>
            <person name="Sykes S."/>
            <person name="Wortman J."/>
            <person name="Nusbaum C."/>
            <person name="Birren B."/>
        </authorList>
    </citation>
    <scope>NUCLEOTIDE SEQUENCE [LARGE SCALE GENOMIC DNA]</scope>
    <source>
        <strain evidence="4 5">CBS 119918</strain>
    </source>
</reference>
<dbReference type="VEuPathDB" id="FungiDB:A1O9_00944"/>
<dbReference type="STRING" id="1182545.A0A072PS89"/>
<dbReference type="Gene3D" id="2.70.98.10">
    <property type="match status" value="1"/>
</dbReference>
<dbReference type="InterPro" id="IPR014718">
    <property type="entry name" value="GH-type_carb-bd"/>
</dbReference>
<evidence type="ECO:0000256" key="2">
    <source>
        <dbReference type="ARBA" id="ARBA00023235"/>
    </source>
</evidence>
<sequence>MASESGVAFLPTGALIQELKVAGHNIVLGYSSVEPYAEAPFFGETIGRVANRIKEAQIDHLNGKSYKLAANNGPNHLHGGLQGWGKKVFTGPKPLNRNGKESLLFTYVSPDGEEGYPGTVELRVWYTAYEEAQDTGGPRLVLETEYEVELIGSEVDQTVINVTNHSYFNISGGPTIDGTEVTLASTKYLEVADAQLIPTGRIEDFPGVEANKAIVLGAKEPVFDHAFIVDSDASNVPLDTRNGPLRKLAGFSHPTTQLHIDFFSTEPAFQFYTGEHIDAAAHGDTPARGARAGFCIEPSRYINAINEPGWRNQVLLKRGDVWGAKTVYKAWKS</sequence>
<keyword evidence="5" id="KW-1185">Reference proteome</keyword>
<comment type="similarity">
    <text evidence="1">Belongs to the aldose epimerase family.</text>
</comment>
<dbReference type="PROSITE" id="PS00545">
    <property type="entry name" value="ALDOSE_1_EPIMERASE"/>
    <property type="match status" value="1"/>
</dbReference>
<dbReference type="HOGENOM" id="CLU_031753_3_0_1"/>
<dbReference type="SUPFAM" id="SSF74650">
    <property type="entry name" value="Galactose mutarotase-like"/>
    <property type="match status" value="1"/>
</dbReference>
<organism evidence="4 5">
    <name type="scientific">Exophiala aquamarina CBS 119918</name>
    <dbReference type="NCBI Taxonomy" id="1182545"/>
    <lineage>
        <taxon>Eukaryota</taxon>
        <taxon>Fungi</taxon>
        <taxon>Dikarya</taxon>
        <taxon>Ascomycota</taxon>
        <taxon>Pezizomycotina</taxon>
        <taxon>Eurotiomycetes</taxon>
        <taxon>Chaetothyriomycetidae</taxon>
        <taxon>Chaetothyriales</taxon>
        <taxon>Herpotrichiellaceae</taxon>
        <taxon>Exophiala</taxon>
    </lineage>
</organism>
<dbReference type="CDD" id="cd09019">
    <property type="entry name" value="galactose_mutarotase_like"/>
    <property type="match status" value="1"/>
</dbReference>
<dbReference type="OrthoDB" id="274691at2759"/>
<comment type="caution">
    <text evidence="4">The sequence shown here is derived from an EMBL/GenBank/DDBJ whole genome shotgun (WGS) entry which is preliminary data.</text>
</comment>
<dbReference type="RefSeq" id="XP_013265559.1">
    <property type="nucleotide sequence ID" value="XM_013410105.1"/>
</dbReference>
<keyword evidence="2" id="KW-0413">Isomerase</keyword>
<dbReference type="GO" id="GO:0030246">
    <property type="term" value="F:carbohydrate binding"/>
    <property type="evidence" value="ECO:0007669"/>
    <property type="project" value="InterPro"/>
</dbReference>